<evidence type="ECO:0008006" key="8">
    <source>
        <dbReference type="Google" id="ProtNLM"/>
    </source>
</evidence>
<dbReference type="EMBL" id="MCFD01000001">
    <property type="protein sequence ID" value="ORX74871.1"/>
    <property type="molecule type" value="Genomic_DNA"/>
</dbReference>
<feature type="transmembrane region" description="Helical" evidence="5">
    <location>
        <begin position="184"/>
        <end position="204"/>
    </location>
</feature>
<feature type="transmembrane region" description="Helical" evidence="5">
    <location>
        <begin position="27"/>
        <end position="49"/>
    </location>
</feature>
<evidence type="ECO:0000313" key="7">
    <source>
        <dbReference type="Proteomes" id="UP000193922"/>
    </source>
</evidence>
<keyword evidence="7" id="KW-1185">Reference proteome</keyword>
<dbReference type="GO" id="GO:0004930">
    <property type="term" value="F:G protein-coupled receptor activity"/>
    <property type="evidence" value="ECO:0007669"/>
    <property type="project" value="TreeGrafter"/>
</dbReference>
<gene>
    <name evidence="6" type="ORF">DL89DRAFT_23894</name>
</gene>
<dbReference type="OrthoDB" id="2505887at2759"/>
<accession>A0A1Y1WMV2</accession>
<dbReference type="GO" id="GO:0007189">
    <property type="term" value="P:adenylate cyclase-activating G protein-coupled receptor signaling pathway"/>
    <property type="evidence" value="ECO:0007669"/>
    <property type="project" value="TreeGrafter"/>
</dbReference>
<dbReference type="AlphaFoldDB" id="A0A1Y1WMV2"/>
<feature type="transmembrane region" description="Helical" evidence="5">
    <location>
        <begin position="135"/>
        <end position="155"/>
    </location>
</feature>
<evidence type="ECO:0000313" key="6">
    <source>
        <dbReference type="EMBL" id="ORX74871.1"/>
    </source>
</evidence>
<dbReference type="CDD" id="cd00637">
    <property type="entry name" value="7tm_classA_rhodopsin-like"/>
    <property type="match status" value="1"/>
</dbReference>
<organism evidence="6 7">
    <name type="scientific">Linderina pennispora</name>
    <dbReference type="NCBI Taxonomy" id="61395"/>
    <lineage>
        <taxon>Eukaryota</taxon>
        <taxon>Fungi</taxon>
        <taxon>Fungi incertae sedis</taxon>
        <taxon>Zoopagomycota</taxon>
        <taxon>Kickxellomycotina</taxon>
        <taxon>Kickxellomycetes</taxon>
        <taxon>Kickxellales</taxon>
        <taxon>Kickxellaceae</taxon>
        <taxon>Linderina</taxon>
    </lineage>
</organism>
<sequence length="380" mass="43505">MHTQDTRDVAHTNLDITVKHWRSMNQALTITSSIALFFSVLAIASFFVLLANNAYRMSLPLLKLTTSIQTVNMLALIITLCQGEIHIRAELLCSCLRYIQFICYLSSIFMSCSATVHLWLVITRRNLKKAAQCERWYFVVPFALAFTLSAILAALPNTAYGIRNRCLGAAIPSKKYLIIRWCLYYGWFVISSAIAICCMISVLISARRLTRTTPPSDVRAFLTTEDYRDAVNSRANSKRLRSLVAYTITYPVIVVVCNMPQLIHELLSTVLKRPMEGLYIAAMVLLYSQGFFLSLAFFSYPAVRHSAREMIHAAVQYWVIEQEEFWRMQHHDAGERNIRQQEIGDFPTDKRDANNFTSMRGRLYHFILCLTPEGRLARAQ</sequence>
<keyword evidence="3 5" id="KW-1133">Transmembrane helix</keyword>
<dbReference type="PANTHER" id="PTHR23112">
    <property type="entry name" value="G PROTEIN-COUPLED RECEPTOR 157-RELATED"/>
    <property type="match status" value="1"/>
</dbReference>
<dbReference type="GO" id="GO:0005886">
    <property type="term" value="C:plasma membrane"/>
    <property type="evidence" value="ECO:0007669"/>
    <property type="project" value="TreeGrafter"/>
</dbReference>
<reference evidence="6 7" key="1">
    <citation type="submission" date="2016-07" db="EMBL/GenBank/DDBJ databases">
        <title>Pervasive Adenine N6-methylation of Active Genes in Fungi.</title>
        <authorList>
            <consortium name="DOE Joint Genome Institute"/>
            <person name="Mondo S.J."/>
            <person name="Dannebaum R.O."/>
            <person name="Kuo R.C."/>
            <person name="Labutti K."/>
            <person name="Haridas S."/>
            <person name="Kuo A."/>
            <person name="Salamov A."/>
            <person name="Ahrendt S.R."/>
            <person name="Lipzen A."/>
            <person name="Sullivan W."/>
            <person name="Andreopoulos W.B."/>
            <person name="Clum A."/>
            <person name="Lindquist E."/>
            <person name="Daum C."/>
            <person name="Ramamoorthy G.K."/>
            <person name="Gryganskyi A."/>
            <person name="Culley D."/>
            <person name="Magnuson J.K."/>
            <person name="James T.Y."/>
            <person name="O'Malley M.A."/>
            <person name="Stajich J.E."/>
            <person name="Spatafora J.W."/>
            <person name="Visel A."/>
            <person name="Grigoriev I.V."/>
        </authorList>
    </citation>
    <scope>NUCLEOTIDE SEQUENCE [LARGE SCALE GENOMIC DNA]</scope>
    <source>
        <strain evidence="6 7">ATCC 12442</strain>
    </source>
</reference>
<feature type="transmembrane region" description="Helical" evidence="5">
    <location>
        <begin position="243"/>
        <end position="263"/>
    </location>
</feature>
<evidence type="ECO:0000256" key="2">
    <source>
        <dbReference type="ARBA" id="ARBA00022692"/>
    </source>
</evidence>
<evidence type="ECO:0000256" key="4">
    <source>
        <dbReference type="ARBA" id="ARBA00023136"/>
    </source>
</evidence>
<comment type="subcellular location">
    <subcellularLocation>
        <location evidence="1">Membrane</location>
        <topology evidence="1">Multi-pass membrane protein</topology>
    </subcellularLocation>
</comment>
<dbReference type="RefSeq" id="XP_040748082.1">
    <property type="nucleotide sequence ID" value="XM_040884997.1"/>
</dbReference>
<evidence type="ECO:0000256" key="3">
    <source>
        <dbReference type="ARBA" id="ARBA00022989"/>
    </source>
</evidence>
<dbReference type="Gene3D" id="1.20.1070.10">
    <property type="entry name" value="Rhodopsin 7-helix transmembrane proteins"/>
    <property type="match status" value="1"/>
</dbReference>
<keyword evidence="4 5" id="KW-0472">Membrane</keyword>
<dbReference type="PANTHER" id="PTHR23112:SF0">
    <property type="entry name" value="TRANSMEMBRANE PROTEIN 116"/>
    <property type="match status" value="1"/>
</dbReference>
<protein>
    <recommendedName>
        <fullName evidence="8">G-protein coupled receptors family 2 profile 2 domain-containing protein</fullName>
    </recommendedName>
</protein>
<name>A0A1Y1WMV2_9FUNG</name>
<dbReference type="Proteomes" id="UP000193922">
    <property type="component" value="Unassembled WGS sequence"/>
</dbReference>
<evidence type="ECO:0000256" key="1">
    <source>
        <dbReference type="ARBA" id="ARBA00004141"/>
    </source>
</evidence>
<proteinExistence type="predicted"/>
<keyword evidence="2 5" id="KW-0812">Transmembrane</keyword>
<feature type="transmembrane region" description="Helical" evidence="5">
    <location>
        <begin position="98"/>
        <end position="123"/>
    </location>
</feature>
<evidence type="ECO:0000256" key="5">
    <source>
        <dbReference type="SAM" id="Phobius"/>
    </source>
</evidence>
<comment type="caution">
    <text evidence="6">The sequence shown here is derived from an EMBL/GenBank/DDBJ whole genome shotgun (WGS) entry which is preliminary data.</text>
</comment>
<dbReference type="GeneID" id="63801645"/>
<feature type="transmembrane region" description="Helical" evidence="5">
    <location>
        <begin position="278"/>
        <end position="300"/>
    </location>
</feature>